<evidence type="ECO:0000256" key="9">
    <source>
        <dbReference type="ARBA" id="ARBA00029447"/>
    </source>
</evidence>
<evidence type="ECO:0000256" key="4">
    <source>
        <dbReference type="ARBA" id="ARBA00022500"/>
    </source>
</evidence>
<comment type="similarity">
    <text evidence="9">Belongs to the methyl-accepting chemotaxis (MCP) protein family.</text>
</comment>
<keyword evidence="5 11" id="KW-0812">Transmembrane</keyword>
<keyword evidence="7 11" id="KW-0472">Membrane</keyword>
<evidence type="ECO:0000256" key="2">
    <source>
        <dbReference type="ARBA" id="ARBA00022475"/>
    </source>
</evidence>
<evidence type="ECO:0000256" key="7">
    <source>
        <dbReference type="ARBA" id="ARBA00023136"/>
    </source>
</evidence>
<feature type="domain" description="Methyl-accepting transducer" evidence="12">
    <location>
        <begin position="372"/>
        <end position="643"/>
    </location>
</feature>
<evidence type="ECO:0000313" key="14">
    <source>
        <dbReference type="EMBL" id="SMF01819.1"/>
    </source>
</evidence>
<dbReference type="RefSeq" id="WP_085278437.1">
    <property type="nucleotide sequence ID" value="NZ_FXAE01000005.1"/>
</dbReference>
<dbReference type="PROSITE" id="PS50111">
    <property type="entry name" value="CHEMOTAXIS_TRANSDUC_2"/>
    <property type="match status" value="1"/>
</dbReference>
<dbReference type="SUPFAM" id="SSF103190">
    <property type="entry name" value="Sensory domain-like"/>
    <property type="match status" value="1"/>
</dbReference>
<sequence length="661" mass="71069">MSRLLSLSIRQKLIITFVIILLVPSLVISSTTYWKASDYIEEEIMYSAAESVSTANSLITNEIESVGSDLDYFVNELGLETASVEADLASGGTAVKNRLNQYLGLHKEVINIYVGTNQGGMLLGKDEELPADYDPRTRDWYKLAMDSSHAVVTPVYLSADGNTVVSVAKKLRDGKGVLSLDLNLTSISNLASMKVGDEGYILILDNIKNVIVSPNGGLGEAADDTIAAPMFAADEGTFEYGMDGQKYKMKFLTNELTGWKIGGTMNKDEVTQQTAAIRNTSILVVVLSIVGGALLIIFNIRSVLLPIRKLNRATAVLGQGDLTEKLDGFNRDEIGELAANFQKMVDSLREMVEGVREMTDNVSASAEQLSAGSEQTTKAIEHVTVAIQDVAAGSEQQMQSVERGATSVNTMVQQVEYVSGNMQLINRTMAGMANSAQEGTRLVEGAEHKIRDVEQTVTELTDITNSLNQRAEQIGGIAAVMAEIAQKTNLLSLNAAIEASRAGEEGRGFAVVASEIRKLAEGSSHSADQIRELITRIQDEMNHAVAAMIDIQHKVTEGREAVDLSGQSFIAISQSVMNAAEAVEAAAATMQEVAGESEAARDAIEQIRMLSEQTAGSTQTISAAAEEQLASVEEISSSSADLSRMAEQLQALVSKFKVYKD</sequence>
<name>A0ABY1LTS7_9BACL</name>
<protein>
    <submittedName>
        <fullName evidence="14">Methyl-accepting chemotaxis protein</fullName>
    </submittedName>
</protein>
<keyword evidence="15" id="KW-1185">Reference proteome</keyword>
<dbReference type="SUPFAM" id="SSF58104">
    <property type="entry name" value="Methyl-accepting chemotaxis protein (MCP) signaling domain"/>
    <property type="match status" value="1"/>
</dbReference>
<dbReference type="Gene3D" id="1.10.8.500">
    <property type="entry name" value="HAMP domain in histidine kinase"/>
    <property type="match status" value="1"/>
</dbReference>
<dbReference type="CDD" id="cd06225">
    <property type="entry name" value="HAMP"/>
    <property type="match status" value="1"/>
</dbReference>
<dbReference type="SMART" id="SM00283">
    <property type="entry name" value="MA"/>
    <property type="match status" value="1"/>
</dbReference>
<evidence type="ECO:0000256" key="6">
    <source>
        <dbReference type="ARBA" id="ARBA00022989"/>
    </source>
</evidence>
<dbReference type="CDD" id="cd12912">
    <property type="entry name" value="PDC2_MCP_like"/>
    <property type="match status" value="1"/>
</dbReference>
<keyword evidence="8 10" id="KW-0807">Transducer</keyword>
<feature type="transmembrane region" description="Helical" evidence="11">
    <location>
        <begin position="281"/>
        <end position="300"/>
    </location>
</feature>
<evidence type="ECO:0000256" key="5">
    <source>
        <dbReference type="ARBA" id="ARBA00022692"/>
    </source>
</evidence>
<evidence type="ECO:0000313" key="15">
    <source>
        <dbReference type="Proteomes" id="UP000192939"/>
    </source>
</evidence>
<evidence type="ECO:0000256" key="8">
    <source>
        <dbReference type="ARBA" id="ARBA00023224"/>
    </source>
</evidence>
<evidence type="ECO:0000259" key="13">
    <source>
        <dbReference type="PROSITE" id="PS50885"/>
    </source>
</evidence>
<keyword evidence="3" id="KW-0488">Methylation</keyword>
<dbReference type="Proteomes" id="UP000192939">
    <property type="component" value="Unassembled WGS sequence"/>
</dbReference>
<dbReference type="Pfam" id="PF00672">
    <property type="entry name" value="HAMP"/>
    <property type="match status" value="1"/>
</dbReference>
<evidence type="ECO:0000256" key="1">
    <source>
        <dbReference type="ARBA" id="ARBA00004651"/>
    </source>
</evidence>
<dbReference type="PANTHER" id="PTHR32089">
    <property type="entry name" value="METHYL-ACCEPTING CHEMOTAXIS PROTEIN MCPB"/>
    <property type="match status" value="1"/>
</dbReference>
<dbReference type="InterPro" id="IPR003660">
    <property type="entry name" value="HAMP_dom"/>
</dbReference>
<gene>
    <name evidence="14" type="ORF">SAMN02744124_00856</name>
</gene>
<feature type="domain" description="HAMP" evidence="13">
    <location>
        <begin position="301"/>
        <end position="353"/>
    </location>
</feature>
<reference evidence="14 15" key="1">
    <citation type="submission" date="2017-04" db="EMBL/GenBank/DDBJ databases">
        <authorList>
            <person name="Varghese N."/>
            <person name="Submissions S."/>
        </authorList>
    </citation>
    <scope>NUCLEOTIDE SEQUENCE [LARGE SCALE GENOMIC DNA]</scope>
    <source>
        <strain evidence="14 15">J12</strain>
    </source>
</reference>
<comment type="subcellular location">
    <subcellularLocation>
        <location evidence="1">Cell membrane</location>
        <topology evidence="1">Multi-pass membrane protein</topology>
    </subcellularLocation>
</comment>
<dbReference type="Pfam" id="PF00015">
    <property type="entry name" value="MCPsignal"/>
    <property type="match status" value="1"/>
</dbReference>
<comment type="caution">
    <text evidence="14">The sequence shown here is derived from an EMBL/GenBank/DDBJ whole genome shotgun (WGS) entry which is preliminary data.</text>
</comment>
<dbReference type="InterPro" id="IPR004089">
    <property type="entry name" value="MCPsignal_dom"/>
</dbReference>
<dbReference type="InterPro" id="IPR029151">
    <property type="entry name" value="Sensor-like_sf"/>
</dbReference>
<keyword evidence="2" id="KW-1003">Cell membrane</keyword>
<keyword evidence="4" id="KW-0145">Chemotaxis</keyword>
<dbReference type="Pfam" id="PF02743">
    <property type="entry name" value="dCache_1"/>
    <property type="match status" value="1"/>
</dbReference>
<dbReference type="PANTHER" id="PTHR32089:SF114">
    <property type="entry name" value="METHYL-ACCEPTING CHEMOTAXIS PROTEIN MCPB"/>
    <property type="match status" value="1"/>
</dbReference>
<dbReference type="PROSITE" id="PS50885">
    <property type="entry name" value="HAMP"/>
    <property type="match status" value="1"/>
</dbReference>
<evidence type="ECO:0000256" key="11">
    <source>
        <dbReference type="SAM" id="Phobius"/>
    </source>
</evidence>
<evidence type="ECO:0000256" key="10">
    <source>
        <dbReference type="PROSITE-ProRule" id="PRU00284"/>
    </source>
</evidence>
<dbReference type="SMART" id="SM00304">
    <property type="entry name" value="HAMP"/>
    <property type="match status" value="1"/>
</dbReference>
<organism evidence="14 15">
    <name type="scientific">Paenibacillus barengoltzii J12</name>
    <dbReference type="NCBI Taxonomy" id="935846"/>
    <lineage>
        <taxon>Bacteria</taxon>
        <taxon>Bacillati</taxon>
        <taxon>Bacillota</taxon>
        <taxon>Bacilli</taxon>
        <taxon>Bacillales</taxon>
        <taxon>Paenibacillaceae</taxon>
        <taxon>Paenibacillus</taxon>
    </lineage>
</organism>
<dbReference type="InterPro" id="IPR033479">
    <property type="entry name" value="dCache_1"/>
</dbReference>
<dbReference type="EMBL" id="FXAE01000005">
    <property type="protein sequence ID" value="SMF01819.1"/>
    <property type="molecule type" value="Genomic_DNA"/>
</dbReference>
<evidence type="ECO:0000256" key="3">
    <source>
        <dbReference type="ARBA" id="ARBA00022481"/>
    </source>
</evidence>
<keyword evidence="6 11" id="KW-1133">Transmembrane helix</keyword>
<dbReference type="Gene3D" id="3.30.450.20">
    <property type="entry name" value="PAS domain"/>
    <property type="match status" value="2"/>
</dbReference>
<evidence type="ECO:0000259" key="12">
    <source>
        <dbReference type="PROSITE" id="PS50111"/>
    </source>
</evidence>
<proteinExistence type="inferred from homology"/>
<accession>A0ABY1LTS7</accession>
<dbReference type="Gene3D" id="1.10.287.950">
    <property type="entry name" value="Methyl-accepting chemotaxis protein"/>
    <property type="match status" value="1"/>
</dbReference>